<evidence type="ECO:0008006" key="3">
    <source>
        <dbReference type="Google" id="ProtNLM"/>
    </source>
</evidence>
<proteinExistence type="predicted"/>
<name>A0AA92HBG1_RHIRH</name>
<dbReference type="EMBL" id="QDFR01000001">
    <property type="protein sequence ID" value="PVE57158.1"/>
    <property type="molecule type" value="Genomic_DNA"/>
</dbReference>
<dbReference type="Proteomes" id="UP000244335">
    <property type="component" value="Unassembled WGS sequence"/>
</dbReference>
<protein>
    <recommendedName>
        <fullName evidence="3">DUF4376 domain-containing protein</fullName>
    </recommendedName>
</protein>
<evidence type="ECO:0000313" key="2">
    <source>
        <dbReference type="Proteomes" id="UP000244335"/>
    </source>
</evidence>
<dbReference type="RefSeq" id="WP_116491946.1">
    <property type="nucleotide sequence ID" value="NZ_QDFR01000001.1"/>
</dbReference>
<accession>A0AA92HBG1</accession>
<sequence>MVRYFIDANGHDLGSCDDANGDMPEEFADGIEGLNEPRPPTVQRFYVDANGKFLGSFDGLDEEIPAEMANGIEVPTAPQDGRQLWDGDKWLAAVPTPDMLTEEVNRRLSLGFDYDLGDGRGVHHFGTTDVDMKRWMQEVTPLAQAAANMGEPNRQIEIKTDTGPTFVTASEWWRVLDAAADWRQPLYSAYFTLKALPEIPADYATNPAYWPWDERSHHEP</sequence>
<dbReference type="AlphaFoldDB" id="A0AA92HBG1"/>
<evidence type="ECO:0000313" key="1">
    <source>
        <dbReference type="EMBL" id="PVE57158.1"/>
    </source>
</evidence>
<gene>
    <name evidence="1" type="ORF">DC430_05385</name>
</gene>
<organism evidence="1 2">
    <name type="scientific">Rhizobium rhizogenes</name>
    <name type="common">Agrobacterium rhizogenes</name>
    <dbReference type="NCBI Taxonomy" id="359"/>
    <lineage>
        <taxon>Bacteria</taxon>
        <taxon>Pseudomonadati</taxon>
        <taxon>Pseudomonadota</taxon>
        <taxon>Alphaproteobacteria</taxon>
        <taxon>Hyphomicrobiales</taxon>
        <taxon>Rhizobiaceae</taxon>
        <taxon>Rhizobium/Agrobacterium group</taxon>
        <taxon>Rhizobium</taxon>
    </lineage>
</organism>
<reference evidence="1 2" key="1">
    <citation type="submission" date="2018-04" db="EMBL/GenBank/DDBJ databases">
        <authorList>
            <person name="Hagen T."/>
        </authorList>
    </citation>
    <scope>NUCLEOTIDE SEQUENCE [LARGE SCALE GENOMIC DNA]</scope>
    <source>
        <strain evidence="1 2">TPD7009</strain>
    </source>
</reference>
<comment type="caution">
    <text evidence="1">The sequence shown here is derived from an EMBL/GenBank/DDBJ whole genome shotgun (WGS) entry which is preliminary data.</text>
</comment>